<evidence type="ECO:0000313" key="3">
    <source>
        <dbReference type="EMBL" id="SEO18779.1"/>
    </source>
</evidence>
<name>A0A1H8MN81_9ACTN</name>
<dbReference type="InterPro" id="IPR014555">
    <property type="entry name" value="RecF-like"/>
</dbReference>
<protein>
    <submittedName>
        <fullName evidence="3">Predicted ATPase</fullName>
    </submittedName>
</protein>
<evidence type="ECO:0000256" key="1">
    <source>
        <dbReference type="ARBA" id="ARBA00023236"/>
    </source>
</evidence>
<keyword evidence="1" id="KW-0227">DNA damage</keyword>
<dbReference type="STRING" id="310780.SAMN05216267_101989"/>
<evidence type="ECO:0000313" key="4">
    <source>
        <dbReference type="Proteomes" id="UP000181951"/>
    </source>
</evidence>
<dbReference type="GO" id="GO:0016887">
    <property type="term" value="F:ATP hydrolysis activity"/>
    <property type="evidence" value="ECO:0007669"/>
    <property type="project" value="InterPro"/>
</dbReference>
<keyword evidence="1" id="KW-0742">SOS response</keyword>
<dbReference type="SUPFAM" id="SSF52540">
    <property type="entry name" value="P-loop containing nucleoside triphosphate hydrolases"/>
    <property type="match status" value="1"/>
</dbReference>
<keyword evidence="4" id="KW-1185">Reference proteome</keyword>
<accession>A0A1H8MN81</accession>
<dbReference type="PANTHER" id="PTHR32182:SF22">
    <property type="entry name" value="ATP-DEPENDENT ENDONUCLEASE, OLD FAMILY-RELATED"/>
    <property type="match status" value="1"/>
</dbReference>
<evidence type="ECO:0000259" key="2">
    <source>
        <dbReference type="Pfam" id="PF13304"/>
    </source>
</evidence>
<dbReference type="InterPro" id="IPR003959">
    <property type="entry name" value="ATPase_AAA_core"/>
</dbReference>
<gene>
    <name evidence="3" type="ORF">SAMN05216267_101989</name>
</gene>
<reference evidence="3 4" key="1">
    <citation type="submission" date="2016-10" db="EMBL/GenBank/DDBJ databases">
        <authorList>
            <person name="de Groot N.N."/>
        </authorList>
    </citation>
    <scope>NUCLEOTIDE SEQUENCE [LARGE SCALE GENOMIC DNA]</scope>
    <source>
        <strain evidence="3 4">CGMCC 4.2026</strain>
    </source>
</reference>
<dbReference type="PANTHER" id="PTHR32182">
    <property type="entry name" value="DNA REPLICATION AND REPAIR PROTEIN RECF"/>
    <property type="match status" value="1"/>
</dbReference>
<feature type="domain" description="ATPase AAA-type core" evidence="2">
    <location>
        <begin position="36"/>
        <end position="99"/>
    </location>
</feature>
<proteinExistence type="predicted"/>
<dbReference type="EMBL" id="FODD01000019">
    <property type="protein sequence ID" value="SEO18779.1"/>
    <property type="molecule type" value="Genomic_DNA"/>
</dbReference>
<sequence>MSLWGSLSRVTVQGIEEVRLTAFKSFRNQVLPLAPLTTLIGRNSSGKSNALDGLEVLSRLARGDDITEALESRRGPEGAVRGGLAGCVPHGSDRFALGCTVRTQWGPIDLEVTVQVEPEVQIIKERLTGPTAEGRRHVLESGEANPQVGDLWATWHNGKRGRDPSVRFRGSRLLTSQLPLRVAPETQGGTDSVWCAETMISTLEGVFHLDPVPHLMRQYVPSRDSNLRRTAENLSAAVGNIERTDKPLFRRLVELLRGLADHEIETLAVTRSDLGDVMIALNEGPLGLTPAREMSDGMLRFLAITTSLLTGGGGLDLGHTKAEQNERSLMLVIEELENGLHPSQASEVLGLVRQAGAANSTEVLITTHSPALLSALDAEDHDGVVVCWRDRESGSSRLTRLTELDGYPTAMASGSLGEVVTQGRLDTSPRRDRDYSEFDRLLGIG</sequence>
<dbReference type="PIRSF" id="PIRSF029347">
    <property type="entry name" value="RecF"/>
    <property type="match status" value="1"/>
</dbReference>
<organism evidence="3 4">
    <name type="scientific">Actinacidiphila rubida</name>
    <dbReference type="NCBI Taxonomy" id="310780"/>
    <lineage>
        <taxon>Bacteria</taxon>
        <taxon>Bacillati</taxon>
        <taxon>Actinomycetota</taxon>
        <taxon>Actinomycetes</taxon>
        <taxon>Kitasatosporales</taxon>
        <taxon>Streptomycetaceae</taxon>
        <taxon>Actinacidiphila</taxon>
    </lineage>
</organism>
<dbReference type="GO" id="GO:0005524">
    <property type="term" value="F:ATP binding"/>
    <property type="evidence" value="ECO:0007669"/>
    <property type="project" value="InterPro"/>
</dbReference>
<dbReference type="GO" id="GO:0000731">
    <property type="term" value="P:DNA synthesis involved in DNA repair"/>
    <property type="evidence" value="ECO:0007669"/>
    <property type="project" value="TreeGrafter"/>
</dbReference>
<dbReference type="AlphaFoldDB" id="A0A1H8MN81"/>
<dbReference type="GO" id="GO:0009432">
    <property type="term" value="P:SOS response"/>
    <property type="evidence" value="ECO:0007669"/>
    <property type="project" value="UniProtKB-KW"/>
</dbReference>
<dbReference type="InterPro" id="IPR027417">
    <property type="entry name" value="P-loop_NTPase"/>
</dbReference>
<dbReference type="Gene3D" id="3.40.50.300">
    <property type="entry name" value="P-loop containing nucleotide triphosphate hydrolases"/>
    <property type="match status" value="2"/>
</dbReference>
<dbReference type="Pfam" id="PF13304">
    <property type="entry name" value="AAA_21"/>
    <property type="match status" value="2"/>
</dbReference>
<dbReference type="Proteomes" id="UP000181951">
    <property type="component" value="Unassembled WGS sequence"/>
</dbReference>
<feature type="domain" description="ATPase AAA-type core" evidence="2">
    <location>
        <begin position="239"/>
        <end position="374"/>
    </location>
</feature>
<dbReference type="GO" id="GO:0006302">
    <property type="term" value="P:double-strand break repair"/>
    <property type="evidence" value="ECO:0007669"/>
    <property type="project" value="TreeGrafter"/>
</dbReference>